<comment type="caution">
    <text evidence="9">The sequence shown here is derived from an EMBL/GenBank/DDBJ whole genome shotgun (WGS) entry which is preliminary data.</text>
</comment>
<evidence type="ECO:0000256" key="6">
    <source>
        <dbReference type="ARBA" id="ARBA00023014"/>
    </source>
</evidence>
<name>A0ABV4U7J9_9BACT</name>
<evidence type="ECO:0000313" key="9">
    <source>
        <dbReference type="EMBL" id="MFA9479580.1"/>
    </source>
</evidence>
<feature type="domain" description="4Fe-4S ferredoxin-type" evidence="8">
    <location>
        <begin position="171"/>
        <end position="200"/>
    </location>
</feature>
<feature type="transmembrane region" description="Helical" evidence="7">
    <location>
        <begin position="396"/>
        <end position="421"/>
    </location>
</feature>
<sequence length="590" mass="63285">MTTVAPTSLTVEGRELVQDFLTEQRRMTAVDRFSQRYDHDDADGGAPAQARYYRDLIPLAKPEAGQQYAFEVDLDACSGCKACVSACHNLNGLDEGETWREVGQLVSGPLDDLLPGALADEHGASSKLETGNSKLETTILQHITTACHHCLEPGCLEGCPVKAYDKDPVTGIVKHLDDQCIGCQYCVFKCPYDVPKYHKGKGIVRKCDMCSDRLAEGEAPACAQACPTQAIRIRIVDVDEVRADATAGRFLPASPSPADTKPTTRYRTRRDLAGARAADAHRLEAEHAHLPLVIMLVLTQLAVGGYLIGAIIEWLTAGALFEPVRSLHATLTLVFAVVALGASTLHLGRPMYAFRAVLGLRTSWLSREIVSFGGFAKLAFAYAGVSWFAADMFDGVLVRGLAVMVAVSGLAGVFCSVMIYVDTPRPFWRASDTGPKYLLTMLILGAAVTLLSGGAVAAGSSTVTFYELMAGWGRPLCLLLAGLTLLKLAWEARVLLALRDIEQTPMKRSARLLVGPLARVTFTRTLTGLAGGVALPLLLVQSTSDPAAPPPAFLTIIGIAFVLLLVGELLERYLFFSAVSALKMPGGLHA</sequence>
<protein>
    <submittedName>
        <fullName evidence="9">DmsC/YnfH family molybdoenzyme membrane anchor subunit</fullName>
        <ecNumber evidence="9">1.8.5.3</ecNumber>
    </submittedName>
</protein>
<evidence type="ECO:0000256" key="5">
    <source>
        <dbReference type="ARBA" id="ARBA00023004"/>
    </source>
</evidence>
<keyword evidence="2" id="KW-0004">4Fe-4S</keyword>
<dbReference type="PANTHER" id="PTHR43545">
    <property type="entry name" value="FORMATE DEHYDROGENASE, NITRATE-INDUCIBLE, IRON-SULFUR SUBUNIT"/>
    <property type="match status" value="1"/>
</dbReference>
<dbReference type="InterPro" id="IPR007059">
    <property type="entry name" value="DmsC"/>
</dbReference>
<feature type="transmembrane region" description="Helical" evidence="7">
    <location>
        <begin position="442"/>
        <end position="466"/>
    </location>
</feature>
<proteinExistence type="predicted"/>
<dbReference type="Proteomes" id="UP001575105">
    <property type="component" value="Unassembled WGS sequence"/>
</dbReference>
<dbReference type="PANTHER" id="PTHR43545:SF6">
    <property type="entry name" value="FORMATE DEHYDROGENASE, NITRATE-INDUCIBLE, IRON-SULFUR SUBUNIT"/>
    <property type="match status" value="1"/>
</dbReference>
<evidence type="ECO:0000256" key="7">
    <source>
        <dbReference type="SAM" id="Phobius"/>
    </source>
</evidence>
<gene>
    <name evidence="9" type="ORF">ACERK3_14925</name>
</gene>
<dbReference type="Gene3D" id="3.30.70.20">
    <property type="match status" value="2"/>
</dbReference>
<keyword evidence="6" id="KW-0411">Iron-sulfur</keyword>
<dbReference type="InterPro" id="IPR017896">
    <property type="entry name" value="4Fe4S_Fe-S-bd"/>
</dbReference>
<feature type="transmembrane region" description="Helical" evidence="7">
    <location>
        <begin position="292"/>
        <end position="315"/>
    </location>
</feature>
<keyword evidence="5" id="KW-0408">Iron</keyword>
<dbReference type="Pfam" id="PF13247">
    <property type="entry name" value="Fer4_11"/>
    <property type="match status" value="1"/>
</dbReference>
<feature type="transmembrane region" description="Helical" evidence="7">
    <location>
        <begin position="472"/>
        <end position="496"/>
    </location>
</feature>
<evidence type="ECO:0000256" key="2">
    <source>
        <dbReference type="ARBA" id="ARBA00022485"/>
    </source>
</evidence>
<feature type="transmembrane region" description="Helical" evidence="7">
    <location>
        <begin position="552"/>
        <end position="570"/>
    </location>
</feature>
<dbReference type="PROSITE" id="PS51379">
    <property type="entry name" value="4FE4S_FER_2"/>
    <property type="match status" value="2"/>
</dbReference>
<organism evidence="9 10">
    <name type="scientific">Natronomicrosphaera hydrolytica</name>
    <dbReference type="NCBI Taxonomy" id="3242702"/>
    <lineage>
        <taxon>Bacteria</taxon>
        <taxon>Pseudomonadati</taxon>
        <taxon>Planctomycetota</taxon>
        <taxon>Phycisphaerae</taxon>
        <taxon>Phycisphaerales</taxon>
        <taxon>Phycisphaeraceae</taxon>
        <taxon>Natronomicrosphaera</taxon>
    </lineage>
</organism>
<evidence type="ECO:0000313" key="10">
    <source>
        <dbReference type="Proteomes" id="UP001575105"/>
    </source>
</evidence>
<keyword evidence="7" id="KW-0812">Transmembrane</keyword>
<keyword evidence="4" id="KW-0677">Repeat</keyword>
<feature type="domain" description="4Fe-4S ferredoxin-type" evidence="8">
    <location>
        <begin position="68"/>
        <end position="98"/>
    </location>
</feature>
<reference evidence="9 10" key="1">
    <citation type="submission" date="2024-08" db="EMBL/GenBank/DDBJ databases">
        <title>Whole-genome sequencing of halo(alkali)philic microorganisms from hypersaline lakes.</title>
        <authorList>
            <person name="Sorokin D.Y."/>
            <person name="Merkel A.Y."/>
            <person name="Messina E."/>
            <person name="Yakimov M."/>
        </authorList>
    </citation>
    <scope>NUCLEOTIDE SEQUENCE [LARGE SCALE GENOMIC DNA]</scope>
    <source>
        <strain evidence="9 10">AB-hyl4</strain>
    </source>
</reference>
<dbReference type="Pfam" id="PF04976">
    <property type="entry name" value="DmsC"/>
    <property type="match status" value="1"/>
</dbReference>
<dbReference type="EMBL" id="JBGUBD010000010">
    <property type="protein sequence ID" value="MFA9479580.1"/>
    <property type="molecule type" value="Genomic_DNA"/>
</dbReference>
<dbReference type="InterPro" id="IPR051555">
    <property type="entry name" value="FDH_Electron_Transfer_Unit"/>
</dbReference>
<dbReference type="EC" id="1.8.5.3" evidence="9"/>
<dbReference type="GO" id="GO:0016491">
    <property type="term" value="F:oxidoreductase activity"/>
    <property type="evidence" value="ECO:0007669"/>
    <property type="project" value="UniProtKB-KW"/>
</dbReference>
<dbReference type="CDD" id="cd16371">
    <property type="entry name" value="DMSOR_beta_like"/>
    <property type="match status" value="1"/>
</dbReference>
<feature type="transmembrane region" description="Helical" evidence="7">
    <location>
        <begin position="517"/>
        <end position="540"/>
    </location>
</feature>
<dbReference type="PROSITE" id="PS00198">
    <property type="entry name" value="4FE4S_FER_1"/>
    <property type="match status" value="1"/>
</dbReference>
<dbReference type="SUPFAM" id="SSF54862">
    <property type="entry name" value="4Fe-4S ferredoxins"/>
    <property type="match status" value="1"/>
</dbReference>
<dbReference type="RefSeq" id="WP_425346506.1">
    <property type="nucleotide sequence ID" value="NZ_JBGUBD010000010.1"/>
</dbReference>
<feature type="transmembrane region" description="Helical" evidence="7">
    <location>
        <begin position="369"/>
        <end position="390"/>
    </location>
</feature>
<comment type="subcellular location">
    <subcellularLocation>
        <location evidence="1">Cell envelope</location>
    </subcellularLocation>
</comment>
<keyword evidence="9" id="KW-0560">Oxidoreductase</keyword>
<feature type="transmembrane region" description="Helical" evidence="7">
    <location>
        <begin position="327"/>
        <end position="348"/>
    </location>
</feature>
<keyword evidence="7" id="KW-1133">Transmembrane helix</keyword>
<keyword evidence="10" id="KW-1185">Reference proteome</keyword>
<evidence type="ECO:0000256" key="4">
    <source>
        <dbReference type="ARBA" id="ARBA00022737"/>
    </source>
</evidence>
<evidence type="ECO:0000259" key="8">
    <source>
        <dbReference type="PROSITE" id="PS51379"/>
    </source>
</evidence>
<accession>A0ABV4U7J9</accession>
<keyword evidence="7" id="KW-0472">Membrane</keyword>
<keyword evidence="3" id="KW-0479">Metal-binding</keyword>
<evidence type="ECO:0000256" key="3">
    <source>
        <dbReference type="ARBA" id="ARBA00022723"/>
    </source>
</evidence>
<evidence type="ECO:0000256" key="1">
    <source>
        <dbReference type="ARBA" id="ARBA00004196"/>
    </source>
</evidence>
<dbReference type="InterPro" id="IPR017900">
    <property type="entry name" value="4Fe4S_Fe_S_CS"/>
</dbReference>